<evidence type="ECO:0000256" key="3">
    <source>
        <dbReference type="ARBA" id="ARBA00022679"/>
    </source>
</evidence>
<evidence type="ECO:0000313" key="17">
    <source>
        <dbReference type="Proteomes" id="UP000694240"/>
    </source>
</evidence>
<dbReference type="InterPro" id="IPR045874">
    <property type="entry name" value="LRK10/LRL21-25-like"/>
</dbReference>
<dbReference type="InterPro" id="IPR024788">
    <property type="entry name" value="Malectin-like_Carb-bd_dom"/>
</dbReference>
<evidence type="ECO:0000256" key="5">
    <source>
        <dbReference type="ARBA" id="ARBA00022729"/>
    </source>
</evidence>
<keyword evidence="4 13" id="KW-0812">Transmembrane</keyword>
<dbReference type="InterPro" id="IPR017441">
    <property type="entry name" value="Protein_kinase_ATP_BS"/>
</dbReference>
<keyword evidence="10 13" id="KW-0472">Membrane</keyword>
<dbReference type="SMART" id="SM00220">
    <property type="entry name" value="S_TKc"/>
    <property type="match status" value="1"/>
</dbReference>
<dbReference type="InterPro" id="IPR008271">
    <property type="entry name" value="Ser/Thr_kinase_AS"/>
</dbReference>
<keyword evidence="5" id="KW-0732">Signal</keyword>
<feature type="domain" description="Reverse transcriptase" evidence="15">
    <location>
        <begin position="543"/>
        <end position="820"/>
    </location>
</feature>
<dbReference type="Pfam" id="PF13966">
    <property type="entry name" value="zf-RVT"/>
    <property type="match status" value="1"/>
</dbReference>
<evidence type="ECO:0000256" key="11">
    <source>
        <dbReference type="ARBA" id="ARBA00023180"/>
    </source>
</evidence>
<dbReference type="PROSITE" id="PS50011">
    <property type="entry name" value="PROTEIN_KINASE_DOM"/>
    <property type="match status" value="1"/>
</dbReference>
<evidence type="ECO:0000256" key="6">
    <source>
        <dbReference type="ARBA" id="ARBA00022741"/>
    </source>
</evidence>
<dbReference type="GO" id="GO:0016020">
    <property type="term" value="C:membrane"/>
    <property type="evidence" value="ECO:0007669"/>
    <property type="project" value="UniProtKB-SubCell"/>
</dbReference>
<dbReference type="Pfam" id="PF00078">
    <property type="entry name" value="RVT_1"/>
    <property type="match status" value="1"/>
</dbReference>
<dbReference type="InterPro" id="IPR000719">
    <property type="entry name" value="Prot_kinase_dom"/>
</dbReference>
<evidence type="ECO:0000256" key="9">
    <source>
        <dbReference type="ARBA" id="ARBA00022989"/>
    </source>
</evidence>
<feature type="transmembrane region" description="Helical" evidence="13">
    <location>
        <begin position="1442"/>
        <end position="1467"/>
    </location>
</feature>
<feature type="domain" description="Protein kinase" evidence="14">
    <location>
        <begin position="1498"/>
        <end position="1775"/>
    </location>
</feature>
<dbReference type="CDD" id="cd01650">
    <property type="entry name" value="RT_nLTR_like"/>
    <property type="match status" value="1"/>
</dbReference>
<evidence type="ECO:0000256" key="13">
    <source>
        <dbReference type="SAM" id="Phobius"/>
    </source>
</evidence>
<evidence type="ECO:0000256" key="4">
    <source>
        <dbReference type="ARBA" id="ARBA00022692"/>
    </source>
</evidence>
<dbReference type="PROSITE" id="PS00107">
    <property type="entry name" value="PROTEIN_KINASE_ATP"/>
    <property type="match status" value="1"/>
</dbReference>
<dbReference type="FunFam" id="1.10.510.10:FF:000590">
    <property type="entry name" value="PR5-like receptor kinase"/>
    <property type="match status" value="1"/>
</dbReference>
<keyword evidence="6 12" id="KW-0547">Nucleotide-binding</keyword>
<dbReference type="GO" id="GO:0004674">
    <property type="term" value="F:protein serine/threonine kinase activity"/>
    <property type="evidence" value="ECO:0007669"/>
    <property type="project" value="UniProtKB-KW"/>
</dbReference>
<dbReference type="FunFam" id="3.30.200.20:FF:000644">
    <property type="entry name" value="Suppressor of npr1-1 constitutive 4"/>
    <property type="match status" value="1"/>
</dbReference>
<feature type="binding site" evidence="12">
    <location>
        <position position="1526"/>
    </location>
    <ligand>
        <name>ATP</name>
        <dbReference type="ChEBI" id="CHEBI:30616"/>
    </ligand>
</feature>
<dbReference type="InterPro" id="IPR026960">
    <property type="entry name" value="RVT-Znf"/>
</dbReference>
<comment type="caution">
    <text evidence="16">The sequence shown here is derived from an EMBL/GenBank/DDBJ whole genome shotgun (WGS) entry which is preliminary data.</text>
</comment>
<evidence type="ECO:0000256" key="7">
    <source>
        <dbReference type="ARBA" id="ARBA00022777"/>
    </source>
</evidence>
<evidence type="ECO:0000313" key="16">
    <source>
        <dbReference type="EMBL" id="KAG7543837.1"/>
    </source>
</evidence>
<keyword evidence="9 13" id="KW-1133">Transmembrane helix</keyword>
<dbReference type="FunFam" id="2.60.120.430:FF:000003">
    <property type="entry name" value="FERONIA receptor-like kinase"/>
    <property type="match status" value="1"/>
</dbReference>
<keyword evidence="17" id="KW-1185">Reference proteome</keyword>
<keyword evidence="8 12" id="KW-0067">ATP-binding</keyword>
<dbReference type="PANTHER" id="PTHR27009">
    <property type="entry name" value="RUST RESISTANCE KINASE LR10-RELATED"/>
    <property type="match status" value="1"/>
</dbReference>
<dbReference type="Pfam" id="PF12819">
    <property type="entry name" value="Malectin_like"/>
    <property type="match status" value="1"/>
</dbReference>
<keyword evidence="3" id="KW-0808">Transferase</keyword>
<dbReference type="InterPro" id="IPR021720">
    <property type="entry name" value="Malectin_dom"/>
</dbReference>
<dbReference type="EMBL" id="JAEFBK010000012">
    <property type="protein sequence ID" value="KAG7543837.1"/>
    <property type="molecule type" value="Genomic_DNA"/>
</dbReference>
<organism evidence="16 17">
    <name type="scientific">Arabidopsis thaliana x Arabidopsis arenosa</name>
    <dbReference type="NCBI Taxonomy" id="1240361"/>
    <lineage>
        <taxon>Eukaryota</taxon>
        <taxon>Viridiplantae</taxon>
        <taxon>Streptophyta</taxon>
        <taxon>Embryophyta</taxon>
        <taxon>Tracheophyta</taxon>
        <taxon>Spermatophyta</taxon>
        <taxon>Magnoliopsida</taxon>
        <taxon>eudicotyledons</taxon>
        <taxon>Gunneridae</taxon>
        <taxon>Pentapetalae</taxon>
        <taxon>rosids</taxon>
        <taxon>malvids</taxon>
        <taxon>Brassicales</taxon>
        <taxon>Brassicaceae</taxon>
        <taxon>Camelineae</taxon>
        <taxon>Arabidopsis</taxon>
    </lineage>
</organism>
<dbReference type="Pfam" id="PF00069">
    <property type="entry name" value="Pkinase"/>
    <property type="match status" value="1"/>
</dbReference>
<dbReference type="InterPro" id="IPR000477">
    <property type="entry name" value="RT_dom"/>
</dbReference>
<evidence type="ECO:0000256" key="12">
    <source>
        <dbReference type="PROSITE-ProRule" id="PRU10141"/>
    </source>
</evidence>
<comment type="subcellular location">
    <subcellularLocation>
        <location evidence="1">Membrane</location>
        <topology evidence="1">Single-pass type I membrane protein</topology>
    </subcellularLocation>
</comment>
<accession>A0A8T1YD12</accession>
<dbReference type="Pfam" id="PF11721">
    <property type="entry name" value="Malectin"/>
    <property type="match status" value="1"/>
</dbReference>
<sequence>MELPRRTILPMSFSSTGDTSDNIDNNGRNWTAEDQKILSSNLVNASYTSEASYQKSGVSRIPYMKARIFKSEFTYTFPVTPGWKFLRLYFYPTQYKSGFDAVNSFFSVNVNGFTLLRNFNADITESSSLIKEFIIPLYQTLNLTFTPSESSLAFVNGVEIVSMPDRFYSKGGFDDVVRNVSSDVDFEIDNSTAFETVHRVNVGGQMVNDVDDSGMFRRWLPDDSFGNSGSIVNVPGSSFTWWNKSKTSPVAKKLDRILVNSQWAAAFPNSYALFGEPDFSDHASCGVVLNSGFLKEKRPFKFYNFLLQNKSFLPMIAEHWFSCNVTGSDMLRVSLKLKYLKICIRTFSKENYSDLEKRVTEAHDLLLLLQSRTLANPSIVNANLELEAERKWHLLQKAEESFFMQRSSISWLKDGDSNSAYFHRMVATRKAQNHIHFLFDSQDVKVESQFGIRKLCVDYFSELLGGEVSGSGLIQSDMDLLLPFRCSSSQQQSLETIFSREEIKDAFFSLPRNKTSGPDGYSAEFFIACWSVVGYEVIEAVLEFFRSGSLLRQWNATTLVLIPKSPNAARTTEFRPISCLNTVYKVISKLLASRLQSLLPQFISSSQSAFLPGRLLGENVLLATEVVQGYNRKSISPRAMLKVDIRKAFDTVNWDFILSALRALRVPEKFVGWISECLSTPTFSVCLNGNTSGFFKSTKGLRQGDPLSPYLFVLAMEVFSRLLHSRFEQGYISFHPKTSGISLSHLMFTDDVMIFFDGTEASLHGINEALDDFASWSGLQMNREKTNLFHAGLSPLDSVAIARHGFPVASLPIRYLGLPLMHRKLRISEYDPLLNQIAGKFRGWAAKSMSFAGRTQLISSVIYGVVNFWCSTFILPKGCIKKIESLCSRFLWAGKTDASKGAKVAWATVCLPKKEGRLGLRRFTAWNSTLCLKYVWNLFSGHESLWAQWHKYHNIKSKSFWELKELKGDSWTWKSILRLRSVAEQFVKAVLGNGGTINFWYDSWTPLGPLIKCLGPEGPSLLRLPLRAKVKDACNELSWTIPSPRSDAALSLHAYLTTVQVPTSSANHDEFFWTIDSVKSKRFSTSRTWNVVRPRREEICWCSAVWFKGAVPRNAFNMWVSHLNRLPTKQRMFSWGIISSSLCTFCSSDCESRDHLFITCSYSSEIWLSVLERIDPNRSLFLSWSELLSWLRVSSLTAPSILRKLVAQATIYHLWKQRNNVIHNQSNISSGAIFNLINMDIRNTITARRHRKRFRDLMQLCLAKKIKINYTEKTPAYVAPYDVYATSRSMGNSNNLIFNLTGMFLTVDAGYNYLVRLHFCETLPQVTKPGQRVFSIFVKDKMAKKEMDVVRLSGGPRIPVYLDFSVYVGFESGMRQPELRLDLHAFKDTNLTDAILSGVEILKLNDSEGNLARPNQKLIVSTDDSTPNGSNVSPPIKGKPHVLVIILIAVGSVIGLATFIVIIMLLIRRKKNKKENSVIMFKLLLKQYTYAELKKITKSFSHTVGKGGFGTVYRGNLSNGRKVAVKVLKDLKGNGDDFINEVTSMSQTSHVNIVSLLGFCYEGSKRAIISEFLEHGSLDQFISRNKSLTLDVATIYGIALGIARGLEYLHYGCKTRIVHFDIKPQNILLDGNFCPIYKVADFGLAKLCEKRESILSLIDTRGTIGYIAPEVVSRMYGGISHKSDVYSYGMLVLDMIGARNKVETTTSNASTAYFPDWIYKYLENGDQTWITGDDINEEEKDIVKKMILVSLWCIHPCPSDRPPMNRVVEMIEGSLGVLEIPPKPSMHISTDLILESSSLSDGEKHGKQSKAA</sequence>
<keyword evidence="11" id="KW-0325">Glycoprotein</keyword>
<evidence type="ECO:0000256" key="10">
    <source>
        <dbReference type="ARBA" id="ARBA00023136"/>
    </source>
</evidence>
<evidence type="ECO:0000256" key="2">
    <source>
        <dbReference type="ARBA" id="ARBA00022527"/>
    </source>
</evidence>
<evidence type="ECO:0000259" key="14">
    <source>
        <dbReference type="PROSITE" id="PS50011"/>
    </source>
</evidence>
<dbReference type="GO" id="GO:0005524">
    <property type="term" value="F:ATP binding"/>
    <property type="evidence" value="ECO:0007669"/>
    <property type="project" value="UniProtKB-UniRule"/>
</dbReference>
<dbReference type="PROSITE" id="PS50878">
    <property type="entry name" value="RT_POL"/>
    <property type="match status" value="1"/>
</dbReference>
<dbReference type="PROSITE" id="PS00108">
    <property type="entry name" value="PROTEIN_KINASE_ST"/>
    <property type="match status" value="1"/>
</dbReference>
<reference evidence="16 17" key="1">
    <citation type="submission" date="2020-12" db="EMBL/GenBank/DDBJ databases">
        <title>Concerted genomic and epigenomic changes stabilize Arabidopsis allopolyploids.</title>
        <authorList>
            <person name="Chen Z."/>
        </authorList>
    </citation>
    <scope>NUCLEOTIDE SEQUENCE [LARGE SCALE GENOMIC DNA]</scope>
    <source>
        <strain evidence="16">Allo738</strain>
        <tissue evidence="16">Leaf</tissue>
    </source>
</reference>
<name>A0A8T1YD12_9BRAS</name>
<evidence type="ECO:0000256" key="8">
    <source>
        <dbReference type="ARBA" id="ARBA00022840"/>
    </source>
</evidence>
<evidence type="ECO:0000259" key="15">
    <source>
        <dbReference type="PROSITE" id="PS50878"/>
    </source>
</evidence>
<protein>
    <submittedName>
        <fullName evidence="16">Protein kinase domain</fullName>
    </submittedName>
</protein>
<evidence type="ECO:0000256" key="1">
    <source>
        <dbReference type="ARBA" id="ARBA00004479"/>
    </source>
</evidence>
<dbReference type="Proteomes" id="UP000694240">
    <property type="component" value="Chromosome 12"/>
</dbReference>
<proteinExistence type="predicted"/>
<keyword evidence="2" id="KW-0723">Serine/threonine-protein kinase</keyword>
<keyword evidence="7 16" id="KW-0418">Kinase</keyword>
<gene>
    <name evidence="16" type="ORF">ISN45_Aa07g037180</name>
</gene>